<dbReference type="EMBL" id="LS398110">
    <property type="protein sequence ID" value="SPP92404.1"/>
    <property type="molecule type" value="Genomic_DNA"/>
</dbReference>
<name>A0A2U3PTF4_9BRAD</name>
<protein>
    <submittedName>
        <fullName evidence="1">Uncharacterized protein</fullName>
    </submittedName>
</protein>
<dbReference type="AlphaFoldDB" id="A0A2U3PTF4"/>
<accession>A0A2U3PTF4</accession>
<proteinExistence type="predicted"/>
<gene>
    <name evidence="1" type="ORF">BRAD3257_1271</name>
</gene>
<organism evidence="1 2">
    <name type="scientific">Bradyrhizobium vignae</name>
    <dbReference type="NCBI Taxonomy" id="1549949"/>
    <lineage>
        <taxon>Bacteria</taxon>
        <taxon>Pseudomonadati</taxon>
        <taxon>Pseudomonadota</taxon>
        <taxon>Alphaproteobacteria</taxon>
        <taxon>Hyphomicrobiales</taxon>
        <taxon>Nitrobacteraceae</taxon>
        <taxon>Bradyrhizobium</taxon>
    </lineage>
</organism>
<dbReference type="Proteomes" id="UP000246085">
    <property type="component" value="Chromosome BRAD3257"/>
</dbReference>
<evidence type="ECO:0000313" key="1">
    <source>
        <dbReference type="EMBL" id="SPP92404.1"/>
    </source>
</evidence>
<dbReference type="KEGG" id="bvz:BRAD3257_1271"/>
<sequence>MTSASRQRTRFVRASPHRLAAITGASDGKEPPRGLRGKVVLSRPLLKKRTLARARSVLQQFVCDVTASSVTQKPTRLVISWRQRNPRYIFLSRITALIHFRGLGSIWRPKV</sequence>
<reference evidence="1 2" key="1">
    <citation type="submission" date="2018-03" db="EMBL/GenBank/DDBJ databases">
        <authorList>
            <person name="Gully D."/>
        </authorList>
    </citation>
    <scope>NUCLEOTIDE SEQUENCE [LARGE SCALE GENOMIC DNA]</scope>
    <source>
        <strain evidence="1">ORS3257</strain>
    </source>
</reference>
<evidence type="ECO:0000313" key="2">
    <source>
        <dbReference type="Proteomes" id="UP000246085"/>
    </source>
</evidence>